<proteinExistence type="predicted"/>
<reference evidence="2" key="1">
    <citation type="submission" date="2016-06" db="EMBL/GenBank/DDBJ databases">
        <title>Parallel loss of symbiosis genes in relatives of nitrogen-fixing non-legume Parasponia.</title>
        <authorList>
            <person name="Van Velzen R."/>
            <person name="Holmer R."/>
            <person name="Bu F."/>
            <person name="Rutten L."/>
            <person name="Van Zeijl A."/>
            <person name="Liu W."/>
            <person name="Santuari L."/>
            <person name="Cao Q."/>
            <person name="Sharma T."/>
            <person name="Shen D."/>
            <person name="Roswanjaya Y."/>
            <person name="Wardhani T."/>
            <person name="Kalhor M.S."/>
            <person name="Jansen J."/>
            <person name="Van den Hoogen J."/>
            <person name="Gungor B."/>
            <person name="Hartog M."/>
            <person name="Hontelez J."/>
            <person name="Verver J."/>
            <person name="Yang W.-C."/>
            <person name="Schijlen E."/>
            <person name="Repin R."/>
            <person name="Schilthuizen M."/>
            <person name="Schranz E."/>
            <person name="Heidstra R."/>
            <person name="Miyata K."/>
            <person name="Fedorova E."/>
            <person name="Kohlen W."/>
            <person name="Bisseling T."/>
            <person name="Smit S."/>
            <person name="Geurts R."/>
        </authorList>
    </citation>
    <scope>NUCLEOTIDE SEQUENCE [LARGE SCALE GENOMIC DNA]</scope>
    <source>
        <strain evidence="2">cv. WU1-14</strain>
    </source>
</reference>
<organism evidence="1 2">
    <name type="scientific">Parasponia andersonii</name>
    <name type="common">Sponia andersonii</name>
    <dbReference type="NCBI Taxonomy" id="3476"/>
    <lineage>
        <taxon>Eukaryota</taxon>
        <taxon>Viridiplantae</taxon>
        <taxon>Streptophyta</taxon>
        <taxon>Embryophyta</taxon>
        <taxon>Tracheophyta</taxon>
        <taxon>Spermatophyta</taxon>
        <taxon>Magnoliopsida</taxon>
        <taxon>eudicotyledons</taxon>
        <taxon>Gunneridae</taxon>
        <taxon>Pentapetalae</taxon>
        <taxon>rosids</taxon>
        <taxon>fabids</taxon>
        <taxon>Rosales</taxon>
        <taxon>Cannabaceae</taxon>
        <taxon>Parasponia</taxon>
    </lineage>
</organism>
<evidence type="ECO:0000313" key="1">
    <source>
        <dbReference type="EMBL" id="PON68501.1"/>
    </source>
</evidence>
<dbReference type="Proteomes" id="UP000237105">
    <property type="component" value="Unassembled WGS sequence"/>
</dbReference>
<comment type="caution">
    <text evidence="1">The sequence shown here is derived from an EMBL/GenBank/DDBJ whole genome shotgun (WGS) entry which is preliminary data.</text>
</comment>
<dbReference type="EMBL" id="JXTB01000062">
    <property type="protein sequence ID" value="PON68501.1"/>
    <property type="molecule type" value="Genomic_DNA"/>
</dbReference>
<name>A0A2P5D5B9_PARAD</name>
<evidence type="ECO:0000313" key="2">
    <source>
        <dbReference type="Proteomes" id="UP000237105"/>
    </source>
</evidence>
<keyword evidence="2" id="KW-1185">Reference proteome</keyword>
<accession>A0A2P5D5B9</accession>
<protein>
    <submittedName>
        <fullName evidence="1">Uncharacterized protein</fullName>
    </submittedName>
</protein>
<gene>
    <name evidence="1" type="ORF">PanWU01x14_094720</name>
</gene>
<sequence length="56" mass="6640">MQEWRILKKNLPDMIYSGSTITESIYSQSRRIGLAYLRQSTHDRGRRLRSGTQRNL</sequence>
<dbReference type="AlphaFoldDB" id="A0A2P5D5B9"/>